<keyword evidence="6" id="KW-0456">Lyase</keyword>
<reference evidence="8" key="1">
    <citation type="submission" date="2018-12" db="EMBL/GenBank/DDBJ databases">
        <title>Tengunoibacter tsumagoiensis gen. nov., sp. nov., Dictyobacter kobayashii sp. nov., D. alpinus sp. nov., and D. joshuensis sp. nov. and description of Dictyobacteraceae fam. nov. within the order Ktedonobacterales isolated from Tengu-no-mugimeshi.</title>
        <authorList>
            <person name="Wang C.M."/>
            <person name="Zheng Y."/>
            <person name="Sakai Y."/>
            <person name="Toyoda A."/>
            <person name="Minakuchi Y."/>
            <person name="Abe K."/>
            <person name="Yokota A."/>
            <person name="Yabe S."/>
        </authorList>
    </citation>
    <scope>NUCLEOTIDE SEQUENCE [LARGE SCALE GENOMIC DNA]</scope>
    <source>
        <strain evidence="8">Uno3</strain>
    </source>
</reference>
<accession>A0A402A466</accession>
<dbReference type="RefSeq" id="WP_218028946.1">
    <property type="nucleotide sequence ID" value="NZ_BIFR01000001.1"/>
</dbReference>
<dbReference type="EMBL" id="BIFR01000001">
    <property type="protein sequence ID" value="GCE13859.1"/>
    <property type="molecule type" value="Genomic_DNA"/>
</dbReference>
<name>A0A402A466_9CHLR</name>
<sequence>MQLSQGKRQGLQALSNGQGIIAAAAMDQRTSLQRAMAKVKGSPATESELREFKLLVTEALTPYTSAILLDPHYSLEVLLKRAPQTGVLLSYEQSGYDHTRLDRLPHLLPEWSVKRLQEAGADAIKVLLYYDPDQETSINRMKQAVVERVGAECVAYDLPFFLEIITYSAIEKSELMLAQEKPLRVQLSMQEFSRPGYHVDVLKIEVPVDIRYVAGSRANLTNESAYTHERASQLFAETARSTQLPFIYLSAGVKMDIFIETLQLAAESSAPYYGVLCGRASWQDCIPIYLHQGRKAAEEWLQTEGVENVLTLHRILEASAQPWWQRYPAYD</sequence>
<dbReference type="GO" id="GO:2001059">
    <property type="term" value="P:D-tagatose 6-phosphate catabolic process"/>
    <property type="evidence" value="ECO:0007669"/>
    <property type="project" value="UniProtKB-UniPathway"/>
</dbReference>
<proteinExistence type="inferred from homology"/>
<gene>
    <name evidence="7" type="ORF">KTT_37180</name>
</gene>
<dbReference type="EC" id="4.1.2.40" evidence="4"/>
<dbReference type="UniPathway" id="UPA00704">
    <property type="reaction ID" value="UER00716"/>
</dbReference>
<evidence type="ECO:0000256" key="1">
    <source>
        <dbReference type="ARBA" id="ARBA00000567"/>
    </source>
</evidence>
<evidence type="ECO:0000256" key="3">
    <source>
        <dbReference type="ARBA" id="ARBA00008679"/>
    </source>
</evidence>
<dbReference type="AlphaFoldDB" id="A0A402A466"/>
<comment type="catalytic activity">
    <reaction evidence="1">
        <text>D-tagatofuranose 1,6-bisphosphate = D-glyceraldehyde 3-phosphate + dihydroxyacetone phosphate</text>
        <dbReference type="Rhea" id="RHEA:22948"/>
        <dbReference type="ChEBI" id="CHEBI:57642"/>
        <dbReference type="ChEBI" id="CHEBI:58694"/>
        <dbReference type="ChEBI" id="CHEBI:59776"/>
        <dbReference type="EC" id="4.1.2.40"/>
    </reaction>
</comment>
<dbReference type="Pfam" id="PF01791">
    <property type="entry name" value="DeoC"/>
    <property type="match status" value="1"/>
</dbReference>
<comment type="pathway">
    <text evidence="2">Carbohydrate metabolism; D-tagatose 6-phosphate degradation; D-glyceraldehyde 3-phosphate and glycerone phosphate from D-tagatose 6-phosphate: step 2/2.</text>
</comment>
<comment type="caution">
    <text evidence="7">The sequence shown here is derived from an EMBL/GenBank/DDBJ whole genome shotgun (WGS) entry which is preliminary data.</text>
</comment>
<dbReference type="GO" id="GO:0061595">
    <property type="term" value="F:6-deoxy-6-sulfofructose-1-phosphate aldolase activity"/>
    <property type="evidence" value="ECO:0007669"/>
    <property type="project" value="TreeGrafter"/>
</dbReference>
<dbReference type="SUPFAM" id="SSF51569">
    <property type="entry name" value="Aldolase"/>
    <property type="match status" value="1"/>
</dbReference>
<dbReference type="GO" id="GO:0009025">
    <property type="term" value="F:tagatose-bisphosphate aldolase activity"/>
    <property type="evidence" value="ECO:0007669"/>
    <property type="project" value="UniProtKB-EC"/>
</dbReference>
<dbReference type="InterPro" id="IPR002915">
    <property type="entry name" value="DeoC/FbaB/LacD_aldolase"/>
</dbReference>
<evidence type="ECO:0000256" key="4">
    <source>
        <dbReference type="ARBA" id="ARBA00012905"/>
    </source>
</evidence>
<dbReference type="InterPro" id="IPR050552">
    <property type="entry name" value="LacD_aldolase"/>
</dbReference>
<dbReference type="PANTHER" id="PTHR39340">
    <property type="entry name" value="SULFOFRUCTOSEPHOSPHATE ALDOLASE"/>
    <property type="match status" value="1"/>
</dbReference>
<dbReference type="SMART" id="SM01133">
    <property type="entry name" value="DeoC"/>
    <property type="match status" value="1"/>
</dbReference>
<dbReference type="HAMAP" id="MF_00734">
    <property type="entry name" value="LacD"/>
    <property type="match status" value="1"/>
</dbReference>
<organism evidence="7 8">
    <name type="scientific">Tengunoibacter tsumagoiensis</name>
    <dbReference type="NCBI Taxonomy" id="2014871"/>
    <lineage>
        <taxon>Bacteria</taxon>
        <taxon>Bacillati</taxon>
        <taxon>Chloroflexota</taxon>
        <taxon>Ktedonobacteria</taxon>
        <taxon>Ktedonobacterales</taxon>
        <taxon>Dictyobacteraceae</taxon>
        <taxon>Tengunoibacter</taxon>
    </lineage>
</organism>
<dbReference type="InterPro" id="IPR005927">
    <property type="entry name" value="Tag_1.6-dipho_adolase"/>
</dbReference>
<dbReference type="NCBIfam" id="NF009498">
    <property type="entry name" value="PRK12858.1"/>
    <property type="match status" value="1"/>
</dbReference>
<evidence type="ECO:0000256" key="5">
    <source>
        <dbReference type="ARBA" id="ARBA00022736"/>
    </source>
</evidence>
<dbReference type="PANTHER" id="PTHR39340:SF1">
    <property type="entry name" value="SULFOFRUCTOSEPHOSPHATE ALDOLASE"/>
    <property type="match status" value="1"/>
</dbReference>
<protein>
    <recommendedName>
        <fullName evidence="4">tagatose-bisphosphate aldolase</fullName>
        <ecNumber evidence="4">4.1.2.40</ecNumber>
    </recommendedName>
</protein>
<comment type="similarity">
    <text evidence="3">Belongs to the aldolase LacD family.</text>
</comment>
<dbReference type="GO" id="GO:1902777">
    <property type="term" value="P:6-sulfoquinovose(1-) catabolic process"/>
    <property type="evidence" value="ECO:0007669"/>
    <property type="project" value="TreeGrafter"/>
</dbReference>
<dbReference type="Proteomes" id="UP000287352">
    <property type="component" value="Unassembled WGS sequence"/>
</dbReference>
<dbReference type="GO" id="GO:0019512">
    <property type="term" value="P:lactose catabolic process via tagatose-6-phosphate"/>
    <property type="evidence" value="ECO:0007669"/>
    <property type="project" value="InterPro"/>
</dbReference>
<keyword evidence="8" id="KW-1185">Reference proteome</keyword>
<evidence type="ECO:0000313" key="8">
    <source>
        <dbReference type="Proteomes" id="UP000287352"/>
    </source>
</evidence>
<dbReference type="Gene3D" id="3.20.20.70">
    <property type="entry name" value="Aldolase class I"/>
    <property type="match status" value="1"/>
</dbReference>
<evidence type="ECO:0000256" key="6">
    <source>
        <dbReference type="ARBA" id="ARBA00023239"/>
    </source>
</evidence>
<dbReference type="InterPro" id="IPR013785">
    <property type="entry name" value="Aldolase_TIM"/>
</dbReference>
<evidence type="ECO:0000313" key="7">
    <source>
        <dbReference type="EMBL" id="GCE13859.1"/>
    </source>
</evidence>
<evidence type="ECO:0000256" key="2">
    <source>
        <dbReference type="ARBA" id="ARBA00005191"/>
    </source>
</evidence>
<dbReference type="GO" id="GO:0009024">
    <property type="term" value="F:tagatose-6-phosphate kinase activity"/>
    <property type="evidence" value="ECO:0007669"/>
    <property type="project" value="InterPro"/>
</dbReference>
<keyword evidence="5" id="KW-0423">Lactose metabolism</keyword>